<name>A0ABP8FB99_9BACT</name>
<reference evidence="3" key="1">
    <citation type="journal article" date="2019" name="Int. J. Syst. Evol. Microbiol.">
        <title>The Global Catalogue of Microorganisms (GCM) 10K type strain sequencing project: providing services to taxonomists for standard genome sequencing and annotation.</title>
        <authorList>
            <consortium name="The Broad Institute Genomics Platform"/>
            <consortium name="The Broad Institute Genome Sequencing Center for Infectious Disease"/>
            <person name="Wu L."/>
            <person name="Ma J."/>
        </authorList>
    </citation>
    <scope>NUCLEOTIDE SEQUENCE [LARGE SCALE GENOMIC DNA]</scope>
    <source>
        <strain evidence="3">JCM 17917</strain>
    </source>
</reference>
<feature type="transmembrane region" description="Helical" evidence="1">
    <location>
        <begin position="12"/>
        <end position="33"/>
    </location>
</feature>
<accession>A0ABP8FB99</accession>
<keyword evidence="1" id="KW-1133">Transmembrane helix</keyword>
<dbReference type="EMBL" id="BAABGX010000001">
    <property type="protein sequence ID" value="GAA4299069.1"/>
    <property type="molecule type" value="Genomic_DNA"/>
</dbReference>
<evidence type="ECO:0000256" key="1">
    <source>
        <dbReference type="SAM" id="Phobius"/>
    </source>
</evidence>
<protein>
    <submittedName>
        <fullName evidence="2">Uncharacterized protein</fullName>
    </submittedName>
</protein>
<sequence>MEVNQLYRHWTKVAAILLIAGALAWTIKLIVIISTDGRIIDTGAASLLMKAGIILLAIGSTGIGFRLSENRPTWLRILAILLSPLVVFALFLLIAQIVTPLLINPLLENTKVWYAQQEAPIGLAVIFFLAMGLLLFNSYKTVRS</sequence>
<feature type="transmembrane region" description="Helical" evidence="1">
    <location>
        <begin position="77"/>
        <end position="99"/>
    </location>
</feature>
<gene>
    <name evidence="2" type="ORF">GCM10023183_07920</name>
</gene>
<evidence type="ECO:0000313" key="3">
    <source>
        <dbReference type="Proteomes" id="UP001501844"/>
    </source>
</evidence>
<feature type="transmembrane region" description="Helical" evidence="1">
    <location>
        <begin position="45"/>
        <end position="65"/>
    </location>
</feature>
<dbReference type="Proteomes" id="UP001501844">
    <property type="component" value="Unassembled WGS sequence"/>
</dbReference>
<comment type="caution">
    <text evidence="2">The sequence shown here is derived from an EMBL/GenBank/DDBJ whole genome shotgun (WGS) entry which is preliminary data.</text>
</comment>
<keyword evidence="1" id="KW-0812">Transmembrane</keyword>
<evidence type="ECO:0000313" key="2">
    <source>
        <dbReference type="EMBL" id="GAA4299069.1"/>
    </source>
</evidence>
<organism evidence="2 3">
    <name type="scientific">Nibribacter koreensis</name>
    <dbReference type="NCBI Taxonomy" id="1084519"/>
    <lineage>
        <taxon>Bacteria</taxon>
        <taxon>Pseudomonadati</taxon>
        <taxon>Bacteroidota</taxon>
        <taxon>Cytophagia</taxon>
        <taxon>Cytophagales</taxon>
        <taxon>Hymenobacteraceae</taxon>
        <taxon>Nibribacter</taxon>
    </lineage>
</organism>
<feature type="transmembrane region" description="Helical" evidence="1">
    <location>
        <begin position="119"/>
        <end position="139"/>
    </location>
</feature>
<proteinExistence type="predicted"/>
<keyword evidence="1" id="KW-0472">Membrane</keyword>
<keyword evidence="3" id="KW-1185">Reference proteome</keyword>